<organism evidence="5 6">
    <name type="scientific">Parascaris univalens</name>
    <name type="common">Nematode worm</name>
    <dbReference type="NCBI Taxonomy" id="6257"/>
    <lineage>
        <taxon>Eukaryota</taxon>
        <taxon>Metazoa</taxon>
        <taxon>Ecdysozoa</taxon>
        <taxon>Nematoda</taxon>
        <taxon>Chromadorea</taxon>
        <taxon>Rhabditida</taxon>
        <taxon>Spirurina</taxon>
        <taxon>Ascaridomorpha</taxon>
        <taxon>Ascaridoidea</taxon>
        <taxon>Ascarididae</taxon>
        <taxon>Parascaris</taxon>
    </lineage>
</organism>
<feature type="compositionally biased region" description="Basic and acidic residues" evidence="2">
    <location>
        <begin position="171"/>
        <end position="181"/>
    </location>
</feature>
<evidence type="ECO:0000256" key="2">
    <source>
        <dbReference type="SAM" id="MobiDB-lite"/>
    </source>
</evidence>
<feature type="region of interest" description="Disordered" evidence="2">
    <location>
        <begin position="66"/>
        <end position="181"/>
    </location>
</feature>
<protein>
    <recommendedName>
        <fullName evidence="1">Major sperm protein</fullName>
    </recommendedName>
</protein>
<feature type="compositionally biased region" description="Low complexity" evidence="2">
    <location>
        <begin position="91"/>
        <end position="105"/>
    </location>
</feature>
<keyword evidence="3" id="KW-1133">Transmembrane helix</keyword>
<dbReference type="AlphaFoldDB" id="A0A914ZIQ9"/>
<dbReference type="Pfam" id="PF00635">
    <property type="entry name" value="Motile_Sperm"/>
    <property type="match status" value="1"/>
</dbReference>
<feature type="domain" description="MSP" evidence="4">
    <location>
        <begin position="181"/>
        <end position="289"/>
    </location>
</feature>
<evidence type="ECO:0000256" key="1">
    <source>
        <dbReference type="RuleBase" id="RU003425"/>
    </source>
</evidence>
<feature type="transmembrane region" description="Helical" evidence="3">
    <location>
        <begin position="41"/>
        <end position="64"/>
    </location>
</feature>
<comment type="function">
    <text evidence="1">Central component in molecular interactions underlying sperm crawling. Forms an extensive filament system that extends from sperm villipoda, along the leading edge of the pseudopod.</text>
</comment>
<dbReference type="PROSITE" id="PS50202">
    <property type="entry name" value="MSP"/>
    <property type="match status" value="1"/>
</dbReference>
<dbReference type="PANTHER" id="PTHR22947:SF12">
    <property type="entry name" value="MAJOR SPERM PROTEIN"/>
    <property type="match status" value="1"/>
</dbReference>
<dbReference type="SUPFAM" id="SSF49354">
    <property type="entry name" value="PapD-like"/>
    <property type="match status" value="1"/>
</dbReference>
<dbReference type="InterPro" id="IPR013783">
    <property type="entry name" value="Ig-like_fold"/>
</dbReference>
<dbReference type="WBParaSite" id="PgB03_g106_t02">
    <property type="protein sequence ID" value="PgB03_g106_t02"/>
    <property type="gene ID" value="PgB03_g106"/>
</dbReference>
<evidence type="ECO:0000313" key="6">
    <source>
        <dbReference type="WBParaSite" id="PgB03_g106_t02"/>
    </source>
</evidence>
<dbReference type="InterPro" id="IPR000535">
    <property type="entry name" value="MSP_dom"/>
</dbReference>
<name>A0A914ZIQ9_PARUN</name>
<feature type="compositionally biased region" description="Basic residues" evidence="2">
    <location>
        <begin position="80"/>
        <end position="90"/>
    </location>
</feature>
<keyword evidence="1" id="KW-0206">Cytoskeleton</keyword>
<dbReference type="InterPro" id="IPR008962">
    <property type="entry name" value="PapD-like_sf"/>
</dbReference>
<dbReference type="Proteomes" id="UP000887569">
    <property type="component" value="Unplaced"/>
</dbReference>
<sequence length="289" mass="31840">MPHGYKRVTSSTGDQFRLSIVIRLVIAYRAFVLPDSAMLDLIIGGLCAFGLPALFSTVVVLQCASDSRPQRARSADATKGKKRNRGKRSQKTSSKSKSGKGQSYEGGKGKKSRSRHSSESKSKESRSSKTGKSHKKSALRKDLSGSGSSKSSAHSNSRSVSTSQKELLQGGREDAVDNRKDMRMEPVELRWGMKGGVQRVFIRNPTNERRAIKVKCSDNNLYRVNPVYSFIEPGQILAIDVLRHLGEPKVDKMVFVTSKASAEDERPRDLFESGEAKPLMVLPLIAVKE</sequence>
<evidence type="ECO:0000313" key="5">
    <source>
        <dbReference type="Proteomes" id="UP000887569"/>
    </source>
</evidence>
<keyword evidence="1" id="KW-0963">Cytoplasm</keyword>
<dbReference type="InterPro" id="IPR051774">
    <property type="entry name" value="Sperm-specific_class_P"/>
</dbReference>
<proteinExistence type="predicted"/>
<accession>A0A914ZIQ9</accession>
<feature type="compositionally biased region" description="Basic and acidic residues" evidence="2">
    <location>
        <begin position="116"/>
        <end position="127"/>
    </location>
</feature>
<evidence type="ECO:0000256" key="3">
    <source>
        <dbReference type="SAM" id="Phobius"/>
    </source>
</evidence>
<feature type="compositionally biased region" description="Low complexity" evidence="2">
    <location>
        <begin position="144"/>
        <end position="163"/>
    </location>
</feature>
<keyword evidence="5" id="KW-1185">Reference proteome</keyword>
<evidence type="ECO:0000259" key="4">
    <source>
        <dbReference type="PROSITE" id="PS50202"/>
    </source>
</evidence>
<dbReference type="PANTHER" id="PTHR22947">
    <property type="entry name" value="MAJOR SPERM PROTEIN"/>
    <property type="match status" value="1"/>
</dbReference>
<feature type="compositionally biased region" description="Basic residues" evidence="2">
    <location>
        <begin position="129"/>
        <end position="138"/>
    </location>
</feature>
<keyword evidence="3" id="KW-0472">Membrane</keyword>
<reference evidence="6" key="1">
    <citation type="submission" date="2022-11" db="UniProtKB">
        <authorList>
            <consortium name="WormBaseParasite"/>
        </authorList>
    </citation>
    <scope>IDENTIFICATION</scope>
</reference>
<dbReference type="Gene3D" id="2.60.40.10">
    <property type="entry name" value="Immunoglobulins"/>
    <property type="match status" value="1"/>
</dbReference>
<keyword evidence="3" id="KW-0812">Transmembrane</keyword>